<dbReference type="AlphaFoldDB" id="A0A2J6S5B8"/>
<organism evidence="2 3">
    <name type="scientific">Hyaloscypha variabilis (strain UAMH 11265 / GT02V1 / F)</name>
    <name type="common">Meliniomyces variabilis</name>
    <dbReference type="NCBI Taxonomy" id="1149755"/>
    <lineage>
        <taxon>Eukaryota</taxon>
        <taxon>Fungi</taxon>
        <taxon>Dikarya</taxon>
        <taxon>Ascomycota</taxon>
        <taxon>Pezizomycotina</taxon>
        <taxon>Leotiomycetes</taxon>
        <taxon>Helotiales</taxon>
        <taxon>Hyaloscyphaceae</taxon>
        <taxon>Hyaloscypha</taxon>
        <taxon>Hyaloscypha variabilis</taxon>
    </lineage>
</organism>
<reference evidence="2 3" key="1">
    <citation type="submission" date="2016-04" db="EMBL/GenBank/DDBJ databases">
        <title>A degradative enzymes factory behind the ericoid mycorrhizal symbiosis.</title>
        <authorList>
            <consortium name="DOE Joint Genome Institute"/>
            <person name="Martino E."/>
            <person name="Morin E."/>
            <person name="Grelet G."/>
            <person name="Kuo A."/>
            <person name="Kohler A."/>
            <person name="Daghino S."/>
            <person name="Barry K."/>
            <person name="Choi C."/>
            <person name="Cichocki N."/>
            <person name="Clum A."/>
            <person name="Copeland A."/>
            <person name="Hainaut M."/>
            <person name="Haridas S."/>
            <person name="Labutti K."/>
            <person name="Lindquist E."/>
            <person name="Lipzen A."/>
            <person name="Khouja H.-R."/>
            <person name="Murat C."/>
            <person name="Ohm R."/>
            <person name="Olson A."/>
            <person name="Spatafora J."/>
            <person name="Veneault-Fourrey C."/>
            <person name="Henrissat B."/>
            <person name="Grigoriev I."/>
            <person name="Martin F."/>
            <person name="Perotto S."/>
        </authorList>
    </citation>
    <scope>NUCLEOTIDE SEQUENCE [LARGE SCALE GENOMIC DNA]</scope>
    <source>
        <strain evidence="2 3">F</strain>
    </source>
</reference>
<dbReference type="EMBL" id="KZ613939">
    <property type="protein sequence ID" value="PMD45963.1"/>
    <property type="molecule type" value="Genomic_DNA"/>
</dbReference>
<name>A0A2J6S5B8_HYAVF</name>
<gene>
    <name evidence="2" type="ORF">L207DRAFT_576844</name>
</gene>
<keyword evidence="1" id="KW-0812">Transmembrane</keyword>
<dbReference type="OrthoDB" id="2396694at2759"/>
<feature type="transmembrane region" description="Helical" evidence="1">
    <location>
        <begin position="40"/>
        <end position="58"/>
    </location>
</feature>
<evidence type="ECO:0000313" key="2">
    <source>
        <dbReference type="EMBL" id="PMD45963.1"/>
    </source>
</evidence>
<proteinExistence type="predicted"/>
<keyword evidence="1" id="KW-1133">Transmembrane helix</keyword>
<sequence length="151" mass="16776">MVRCRQRWQFVLIAFWKLIMSLVVGAHFSSPTAEASNTFMWLYFISAGIGLAGLISLVKENFDNGIVAAATLLFRLFGCCGYEEVRCFGFFALSVFELCWGTAVFMIAFGSFYRDIVLGGLADDLLGSPTGNAPALYWIYFAAKRLSFILS</sequence>
<evidence type="ECO:0000313" key="3">
    <source>
        <dbReference type="Proteomes" id="UP000235786"/>
    </source>
</evidence>
<accession>A0A2J6S5B8</accession>
<feature type="transmembrane region" description="Helical" evidence="1">
    <location>
        <begin position="91"/>
        <end position="113"/>
    </location>
</feature>
<feature type="transmembrane region" description="Helical" evidence="1">
    <location>
        <begin position="7"/>
        <end position="28"/>
    </location>
</feature>
<evidence type="ECO:0000256" key="1">
    <source>
        <dbReference type="SAM" id="Phobius"/>
    </source>
</evidence>
<keyword evidence="3" id="KW-1185">Reference proteome</keyword>
<dbReference type="Proteomes" id="UP000235786">
    <property type="component" value="Unassembled WGS sequence"/>
</dbReference>
<keyword evidence="1" id="KW-0472">Membrane</keyword>
<protein>
    <submittedName>
        <fullName evidence="2">Uncharacterized protein</fullName>
    </submittedName>
</protein>